<dbReference type="InterPro" id="IPR015424">
    <property type="entry name" value="PyrdxlP-dep_Trfase"/>
</dbReference>
<dbReference type="NCBIfam" id="TIGR00474">
    <property type="entry name" value="selA"/>
    <property type="match status" value="1"/>
</dbReference>
<dbReference type="GO" id="GO:0001514">
    <property type="term" value="P:selenocysteine incorporation"/>
    <property type="evidence" value="ECO:0007669"/>
    <property type="project" value="UniProtKB-UniRule"/>
</dbReference>
<dbReference type="InterPro" id="IPR025862">
    <property type="entry name" value="SelA_trans_N_dom"/>
</dbReference>
<comment type="pathway">
    <text evidence="8">Aminoacyl-tRNA biosynthesis; selenocysteinyl-tRNA(Sec) biosynthesis; selenocysteinyl-tRNA(Sec) from L-seryl-tRNA(Sec) (bacterial route): step 1/1.</text>
</comment>
<evidence type="ECO:0000256" key="2">
    <source>
        <dbReference type="ARBA" id="ARBA00022490"/>
    </source>
</evidence>
<dbReference type="Gene3D" id="3.90.1150.180">
    <property type="match status" value="1"/>
</dbReference>
<dbReference type="InterPro" id="IPR015421">
    <property type="entry name" value="PyrdxlP-dep_Trfase_major"/>
</dbReference>
<evidence type="ECO:0000256" key="4">
    <source>
        <dbReference type="ARBA" id="ARBA00022898"/>
    </source>
</evidence>
<dbReference type="InterPro" id="IPR004534">
    <property type="entry name" value="SelA_trans"/>
</dbReference>
<dbReference type="InterPro" id="IPR018319">
    <property type="entry name" value="SelA-like"/>
</dbReference>
<dbReference type="Pfam" id="PF12390">
    <property type="entry name" value="Se-cys_synth_N"/>
    <property type="match status" value="1"/>
</dbReference>
<evidence type="ECO:0000256" key="3">
    <source>
        <dbReference type="ARBA" id="ARBA00022679"/>
    </source>
</evidence>
<dbReference type="GO" id="GO:0004125">
    <property type="term" value="F:L-seryl-tRNA(Sec) selenium transferase activity"/>
    <property type="evidence" value="ECO:0007669"/>
    <property type="project" value="UniProtKB-UniRule"/>
</dbReference>
<dbReference type="GO" id="GO:0005737">
    <property type="term" value="C:cytoplasm"/>
    <property type="evidence" value="ECO:0007669"/>
    <property type="project" value="UniProtKB-SubCell"/>
</dbReference>
<evidence type="ECO:0000256" key="9">
    <source>
        <dbReference type="PIRSR" id="PIRSR618319-50"/>
    </source>
</evidence>
<dbReference type="GO" id="GO:0001717">
    <property type="term" value="P:conversion of seryl-tRNAsec to selenocys-tRNAsec"/>
    <property type="evidence" value="ECO:0007669"/>
    <property type="project" value="UniProtKB-UniRule"/>
</dbReference>
<dbReference type="PANTHER" id="PTHR32328:SF0">
    <property type="entry name" value="L-SERYL-TRNA(SEC) SELENIUM TRANSFERASE"/>
    <property type="match status" value="1"/>
</dbReference>
<keyword evidence="12" id="KW-1185">Reference proteome</keyword>
<evidence type="ECO:0000313" key="12">
    <source>
        <dbReference type="Proteomes" id="UP000811899"/>
    </source>
</evidence>
<feature type="domain" description="L-seryl-tRNA selenium transferase N-terminal" evidence="10">
    <location>
        <begin position="5"/>
        <end position="44"/>
    </location>
</feature>
<evidence type="ECO:0000256" key="6">
    <source>
        <dbReference type="ARBA" id="ARBA00023266"/>
    </source>
</evidence>
<evidence type="ECO:0000313" key="11">
    <source>
        <dbReference type="EMBL" id="MBT0663644.1"/>
    </source>
</evidence>
<comment type="subcellular location">
    <subcellularLocation>
        <location evidence="8">Cytoplasm</location>
    </subcellularLocation>
</comment>
<protein>
    <recommendedName>
        <fullName evidence="8">L-seryl-tRNA(Sec) selenium transferase</fullName>
        <ecNumber evidence="8">2.9.1.1</ecNumber>
    </recommendedName>
    <alternativeName>
        <fullName evidence="8">Selenocysteine synthase</fullName>
        <shortName evidence="8">Sec synthase</shortName>
    </alternativeName>
    <alternativeName>
        <fullName evidence="8">Selenocysteinyl-tRNA(Sec) synthase</fullName>
    </alternativeName>
</protein>
<accession>A0AAW4KZ36</accession>
<comment type="cofactor">
    <cofactor evidence="1 8 9">
        <name>pyridoxal 5'-phosphate</name>
        <dbReference type="ChEBI" id="CHEBI:597326"/>
    </cofactor>
</comment>
<dbReference type="EMBL" id="JAHCVJ010000001">
    <property type="protein sequence ID" value="MBT0663644.1"/>
    <property type="molecule type" value="Genomic_DNA"/>
</dbReference>
<keyword evidence="2 8" id="KW-0963">Cytoplasm</keyword>
<dbReference type="Gene3D" id="3.40.640.10">
    <property type="entry name" value="Type I PLP-dependent aspartate aminotransferase-like (Major domain)"/>
    <property type="match status" value="1"/>
</dbReference>
<dbReference type="AlphaFoldDB" id="A0AAW4KZ36"/>
<reference evidence="11 12" key="1">
    <citation type="submission" date="2021-05" db="EMBL/GenBank/DDBJ databases">
        <title>The draft genome of Geobacter pelophilus DSM 12255.</title>
        <authorList>
            <person name="Xu Z."/>
            <person name="Masuda Y."/>
            <person name="Itoh H."/>
            <person name="Senoo K."/>
        </authorList>
    </citation>
    <scope>NUCLEOTIDE SEQUENCE [LARGE SCALE GENOMIC DNA]</scope>
    <source>
        <strain evidence="11 12">DSM 12255</strain>
    </source>
</reference>
<dbReference type="Proteomes" id="UP000811899">
    <property type="component" value="Unassembled WGS sequence"/>
</dbReference>
<evidence type="ECO:0000259" key="10">
    <source>
        <dbReference type="Pfam" id="PF12390"/>
    </source>
</evidence>
<keyword evidence="5 8" id="KW-0648">Protein biosynthesis</keyword>
<evidence type="ECO:0000256" key="7">
    <source>
        <dbReference type="ARBA" id="ARBA00044507"/>
    </source>
</evidence>
<keyword evidence="3 8" id="KW-0808">Transferase</keyword>
<dbReference type="SUPFAM" id="SSF53383">
    <property type="entry name" value="PLP-dependent transferases"/>
    <property type="match status" value="1"/>
</dbReference>
<name>A0AAW4KZ36_9BACT</name>
<keyword evidence="6 8" id="KW-0711">Selenium</keyword>
<evidence type="ECO:0000256" key="5">
    <source>
        <dbReference type="ARBA" id="ARBA00022917"/>
    </source>
</evidence>
<organism evidence="11 12">
    <name type="scientific">Geoanaerobacter pelophilus</name>
    <dbReference type="NCBI Taxonomy" id="60036"/>
    <lineage>
        <taxon>Bacteria</taxon>
        <taxon>Pseudomonadati</taxon>
        <taxon>Thermodesulfobacteriota</taxon>
        <taxon>Desulfuromonadia</taxon>
        <taxon>Geobacterales</taxon>
        <taxon>Geobacteraceae</taxon>
        <taxon>Geoanaerobacter</taxon>
    </lineage>
</organism>
<dbReference type="RefSeq" id="WP_214170364.1">
    <property type="nucleotide sequence ID" value="NZ_JAHCVJ010000001.1"/>
</dbReference>
<dbReference type="Pfam" id="PF03841">
    <property type="entry name" value="SelA"/>
    <property type="match status" value="1"/>
</dbReference>
<evidence type="ECO:0000256" key="8">
    <source>
        <dbReference type="HAMAP-Rule" id="MF_00423"/>
    </source>
</evidence>
<gene>
    <name evidence="8 11" type="primary">selA</name>
    <name evidence="11" type="ORF">KI809_04940</name>
</gene>
<dbReference type="PANTHER" id="PTHR32328">
    <property type="entry name" value="L-SERYL-TRNA(SEC) SELENIUM TRANSFERASE"/>
    <property type="match status" value="1"/>
</dbReference>
<dbReference type="HAMAP" id="MF_00423">
    <property type="entry name" value="SelA"/>
    <property type="match status" value="1"/>
</dbReference>
<comment type="similarity">
    <text evidence="7 8">Belongs to the SelA family.</text>
</comment>
<proteinExistence type="inferred from homology"/>
<comment type="caution">
    <text evidence="11">The sequence shown here is derived from an EMBL/GenBank/DDBJ whole genome shotgun (WGS) entry which is preliminary data.</text>
</comment>
<feature type="modified residue" description="N6-(pyridoxal phosphate)lysine" evidence="8 9">
    <location>
        <position position="292"/>
    </location>
</feature>
<sequence>MAKELSRIPKVDKLLTWPPIISLLVDHPRPLVMQAIRGTLDRLRLDSVNGVLPHNINEEQLASLVQEELGRLSASSLRPVINGTGVVIHTNLGRSLLSRSACEQIAAVAGRYSNLEIDIETGERGERYSHVESLLCELTGAEAAIVVNNNAAAVLLALSGMAAGREVVVSRGELVEIGGAFRIPDVMRQSGGILREVGATNRTHLKDYQAALSAETALLLKVHTSNFAVVGFTAEVTVAGLVDLGRRHGIPVMADIGSGSLLDLAPYGVLGETTISDYVSSGADIITCSGDKMLGGPQAGIILGKKPIMDKLRRHPLLRAIRIDKLTLAGLEATLRLYRDERQALAEIPTLRMLTSQPAELRKRGQSWLRRLRGKIPSSVALSLHEGSSQVGGGALPLLNLPTWLIAVTAEHLSAQQIDQSLRKGRVPVLGRIYRDRYLLDLRTLQDEDFPHLIEALQLLVEPPNGQR</sequence>
<comment type="catalytic activity">
    <reaction evidence="8">
        <text>L-seryl-tRNA(Sec) + selenophosphate + H(+) = L-selenocysteinyl-tRNA(Sec) + phosphate</text>
        <dbReference type="Rhea" id="RHEA:22728"/>
        <dbReference type="Rhea" id="RHEA-COMP:9742"/>
        <dbReference type="Rhea" id="RHEA-COMP:9743"/>
        <dbReference type="ChEBI" id="CHEBI:15378"/>
        <dbReference type="ChEBI" id="CHEBI:16144"/>
        <dbReference type="ChEBI" id="CHEBI:43474"/>
        <dbReference type="ChEBI" id="CHEBI:78533"/>
        <dbReference type="ChEBI" id="CHEBI:78573"/>
        <dbReference type="EC" id="2.9.1.1"/>
    </reaction>
</comment>
<evidence type="ECO:0000256" key="1">
    <source>
        <dbReference type="ARBA" id="ARBA00001933"/>
    </source>
</evidence>
<dbReference type="EC" id="2.9.1.1" evidence="8"/>
<comment type="function">
    <text evidence="8">Converts seryl-tRNA(Sec) to selenocysteinyl-tRNA(Sec) required for selenoprotein biosynthesis.</text>
</comment>
<keyword evidence="4 8" id="KW-0663">Pyridoxal phosphate</keyword>